<dbReference type="Proteomes" id="UP000828390">
    <property type="component" value="Unassembled WGS sequence"/>
</dbReference>
<reference evidence="1" key="1">
    <citation type="journal article" date="2019" name="bioRxiv">
        <title>The Genome of the Zebra Mussel, Dreissena polymorpha: A Resource for Invasive Species Research.</title>
        <authorList>
            <person name="McCartney M.A."/>
            <person name="Auch B."/>
            <person name="Kono T."/>
            <person name="Mallez S."/>
            <person name="Zhang Y."/>
            <person name="Obille A."/>
            <person name="Becker A."/>
            <person name="Abrahante J.E."/>
            <person name="Garbe J."/>
            <person name="Badalamenti J.P."/>
            <person name="Herman A."/>
            <person name="Mangelson H."/>
            <person name="Liachko I."/>
            <person name="Sullivan S."/>
            <person name="Sone E.D."/>
            <person name="Koren S."/>
            <person name="Silverstein K.A.T."/>
            <person name="Beckman K.B."/>
            <person name="Gohl D.M."/>
        </authorList>
    </citation>
    <scope>NUCLEOTIDE SEQUENCE</scope>
    <source>
        <strain evidence="1">Duluth1</strain>
        <tissue evidence="1">Whole animal</tissue>
    </source>
</reference>
<dbReference type="EMBL" id="JAIWYP010000011">
    <property type="protein sequence ID" value="KAH3739783.1"/>
    <property type="molecule type" value="Genomic_DNA"/>
</dbReference>
<gene>
    <name evidence="1" type="ORF">DPMN_046471</name>
</gene>
<proteinExistence type="predicted"/>
<comment type="caution">
    <text evidence="1">The sequence shown here is derived from an EMBL/GenBank/DDBJ whole genome shotgun (WGS) entry which is preliminary data.</text>
</comment>
<sequence length="81" mass="9594">MLKELKWQPLKDRRIDQRLVFFHKIIYELVAVPADNLLMSTNANNETLTLNPSNWQQVTLTFTKTLLFHVLFGTETRYQTV</sequence>
<dbReference type="AlphaFoldDB" id="A0A9D4D683"/>
<organism evidence="1 2">
    <name type="scientific">Dreissena polymorpha</name>
    <name type="common">Zebra mussel</name>
    <name type="synonym">Mytilus polymorpha</name>
    <dbReference type="NCBI Taxonomy" id="45954"/>
    <lineage>
        <taxon>Eukaryota</taxon>
        <taxon>Metazoa</taxon>
        <taxon>Spiralia</taxon>
        <taxon>Lophotrochozoa</taxon>
        <taxon>Mollusca</taxon>
        <taxon>Bivalvia</taxon>
        <taxon>Autobranchia</taxon>
        <taxon>Heteroconchia</taxon>
        <taxon>Euheterodonta</taxon>
        <taxon>Imparidentia</taxon>
        <taxon>Neoheterodontei</taxon>
        <taxon>Myida</taxon>
        <taxon>Dreissenoidea</taxon>
        <taxon>Dreissenidae</taxon>
        <taxon>Dreissena</taxon>
    </lineage>
</organism>
<name>A0A9D4D683_DREPO</name>
<evidence type="ECO:0000313" key="1">
    <source>
        <dbReference type="EMBL" id="KAH3739783.1"/>
    </source>
</evidence>
<evidence type="ECO:0000313" key="2">
    <source>
        <dbReference type="Proteomes" id="UP000828390"/>
    </source>
</evidence>
<accession>A0A9D4D683</accession>
<protein>
    <submittedName>
        <fullName evidence="1">Uncharacterized protein</fullName>
    </submittedName>
</protein>
<keyword evidence="2" id="KW-1185">Reference proteome</keyword>
<reference evidence="1" key="2">
    <citation type="submission" date="2020-11" db="EMBL/GenBank/DDBJ databases">
        <authorList>
            <person name="McCartney M.A."/>
            <person name="Auch B."/>
            <person name="Kono T."/>
            <person name="Mallez S."/>
            <person name="Becker A."/>
            <person name="Gohl D.M."/>
            <person name="Silverstein K.A.T."/>
            <person name="Koren S."/>
            <person name="Bechman K.B."/>
            <person name="Herman A."/>
            <person name="Abrahante J.E."/>
            <person name="Garbe J."/>
        </authorList>
    </citation>
    <scope>NUCLEOTIDE SEQUENCE</scope>
    <source>
        <strain evidence="1">Duluth1</strain>
        <tissue evidence="1">Whole animal</tissue>
    </source>
</reference>